<evidence type="ECO:0000313" key="3">
    <source>
        <dbReference type="Proteomes" id="UP000316988"/>
    </source>
</evidence>
<evidence type="ECO:0000256" key="1">
    <source>
        <dbReference type="SAM" id="Phobius"/>
    </source>
</evidence>
<sequence>MTRSVDDATSLRVGDIVTIEDADGLYTHRVVELGPETVRTQGDANETPDAEAVPRDAVVAHTVGHLASPWSTVVTSTRPLAARLLLAGLLVALVAPSWGRVSRRGQAVDR</sequence>
<feature type="transmembrane region" description="Helical" evidence="1">
    <location>
        <begin position="80"/>
        <end position="101"/>
    </location>
</feature>
<keyword evidence="3" id="KW-1185">Reference proteome</keyword>
<keyword evidence="1" id="KW-0812">Transmembrane</keyword>
<reference evidence="2 3" key="1">
    <citation type="submission" date="2019-07" db="EMBL/GenBank/DDBJ databases">
        <authorList>
            <person name="Zhao L.H."/>
        </authorList>
    </citation>
    <scope>NUCLEOTIDE SEQUENCE [LARGE SCALE GENOMIC DNA]</scope>
    <source>
        <strain evidence="2 3">Co35</strain>
    </source>
</reference>
<dbReference type="AlphaFoldDB" id="A0A554RWF3"/>
<comment type="caution">
    <text evidence="2">The sequence shown here is derived from an EMBL/GenBank/DDBJ whole genome shotgun (WGS) entry which is preliminary data.</text>
</comment>
<organism evidence="2 3">
    <name type="scientific">Aeromicrobium piscarium</name>
    <dbReference type="NCBI Taxonomy" id="2590901"/>
    <lineage>
        <taxon>Bacteria</taxon>
        <taxon>Bacillati</taxon>
        <taxon>Actinomycetota</taxon>
        <taxon>Actinomycetes</taxon>
        <taxon>Propionibacteriales</taxon>
        <taxon>Nocardioidaceae</taxon>
        <taxon>Aeromicrobium</taxon>
    </lineage>
</organism>
<evidence type="ECO:0008006" key="4">
    <source>
        <dbReference type="Google" id="ProtNLM"/>
    </source>
</evidence>
<protein>
    <recommendedName>
        <fullName evidence="4">Signal peptidase I</fullName>
    </recommendedName>
</protein>
<dbReference type="RefSeq" id="WP_143914298.1">
    <property type="nucleotide sequence ID" value="NZ_VLNT01000014.1"/>
</dbReference>
<proteinExistence type="predicted"/>
<dbReference type="OrthoDB" id="4315104at2"/>
<keyword evidence="1" id="KW-0472">Membrane</keyword>
<gene>
    <name evidence="2" type="ORF">FNM00_14670</name>
</gene>
<name>A0A554RWF3_9ACTN</name>
<dbReference type="Proteomes" id="UP000316988">
    <property type="component" value="Unassembled WGS sequence"/>
</dbReference>
<evidence type="ECO:0000313" key="2">
    <source>
        <dbReference type="EMBL" id="TSD58438.1"/>
    </source>
</evidence>
<keyword evidence="1" id="KW-1133">Transmembrane helix</keyword>
<accession>A0A554RWF3</accession>
<dbReference type="EMBL" id="VLNT01000014">
    <property type="protein sequence ID" value="TSD58438.1"/>
    <property type="molecule type" value="Genomic_DNA"/>
</dbReference>